<comment type="caution">
    <text evidence="2">The sequence shown here is derived from an EMBL/GenBank/DDBJ whole genome shotgun (WGS) entry which is preliminary data.</text>
</comment>
<dbReference type="VEuPathDB" id="FungiDB:PADG_00028"/>
<feature type="compositionally biased region" description="Polar residues" evidence="1">
    <location>
        <begin position="440"/>
        <end position="454"/>
    </location>
</feature>
<proteinExistence type="predicted"/>
<feature type="region of interest" description="Disordered" evidence="1">
    <location>
        <begin position="74"/>
        <end position="101"/>
    </location>
</feature>
<dbReference type="Proteomes" id="UP000242814">
    <property type="component" value="Unassembled WGS sequence"/>
</dbReference>
<feature type="region of interest" description="Disordered" evidence="1">
    <location>
        <begin position="379"/>
        <end position="454"/>
    </location>
</feature>
<protein>
    <recommendedName>
        <fullName evidence="4">Mucin</fullName>
    </recommendedName>
</protein>
<evidence type="ECO:0000313" key="3">
    <source>
        <dbReference type="Proteomes" id="UP000242814"/>
    </source>
</evidence>
<feature type="region of interest" description="Disordered" evidence="1">
    <location>
        <begin position="284"/>
        <end position="323"/>
    </location>
</feature>
<reference evidence="2 3" key="1">
    <citation type="submission" date="2016-06" db="EMBL/GenBank/DDBJ databases">
        <authorList>
            <person name="Kjaerup R.B."/>
            <person name="Dalgaard T.S."/>
            <person name="Juul-Madsen H.R."/>
        </authorList>
    </citation>
    <scope>NUCLEOTIDE SEQUENCE [LARGE SCALE GENOMIC DNA]</scope>
    <source>
        <strain evidence="2 3">Pb300</strain>
    </source>
</reference>
<dbReference type="VEuPathDB" id="FungiDB:PABG_03790"/>
<dbReference type="AlphaFoldDB" id="A0A1D2JBQ5"/>
<dbReference type="EMBL" id="LZYO01000213">
    <property type="protein sequence ID" value="ODH25825.1"/>
    <property type="molecule type" value="Genomic_DNA"/>
</dbReference>
<organism evidence="2 3">
    <name type="scientific">Paracoccidioides brasiliensis</name>
    <dbReference type="NCBI Taxonomy" id="121759"/>
    <lineage>
        <taxon>Eukaryota</taxon>
        <taxon>Fungi</taxon>
        <taxon>Dikarya</taxon>
        <taxon>Ascomycota</taxon>
        <taxon>Pezizomycotina</taxon>
        <taxon>Eurotiomycetes</taxon>
        <taxon>Eurotiomycetidae</taxon>
        <taxon>Onygenales</taxon>
        <taxon>Ajellomycetaceae</taxon>
        <taxon>Paracoccidioides</taxon>
    </lineage>
</organism>
<sequence>MSSVGTADHPAMEYQPDDFYSLPPALRRKLFSNLERFRLERLRLAQLVHNNDGRSFWPRFSEELLFSAVESHPGTKIPATPTPGGGLVQDPTPMPDGRNRQKPLLKIESRPSRRLRKAKSVQVAYQIAQADSEWFRSLPTKVQQWHFSREEQYRLGGWRSSIIFDAADRALYKLGCQTRKSSESIPSPTSIASFPDSSFMASSVRPVDSAIGLDDSFYNSFRWLEEDEDIDLSLDDYHSKLAETDMRISTLASRFSQQRQQRRQSSFRRTLSFTSTVRGRSSISSRVLSTSQSSAVPSSVADTTPSTTHKRSRSRPKSSSAVLRHISQASVSSIDGPAQYYQDPEARLKLRVYLASPQKFDEAIEFGFPSLDQKENICRPRASTEPRTTHESARTFSEDDSVTGHRDAIHEDGTLTDSPIASPAPTSPNPYQPQPPVTNRTVSPTPRLSISSRKFNVNKSPVPTLLQTIPLDYVQNAPSNREMTLKMTLTRPDLRTAESTGTLFPRLSEQDDPLRLADLPVPGEKHPVWDPKTEDTSMMRKMWRKIRKRRS</sequence>
<name>A0A1D2JBQ5_PARBR</name>
<evidence type="ECO:0000256" key="1">
    <source>
        <dbReference type="SAM" id="MobiDB-lite"/>
    </source>
</evidence>
<gene>
    <name evidence="2" type="ORF">ACO22_05060</name>
</gene>
<accession>A0A1D2JBQ5</accession>
<feature type="compositionally biased region" description="Pro residues" evidence="1">
    <location>
        <begin position="425"/>
        <end position="436"/>
    </location>
</feature>
<evidence type="ECO:0008006" key="4">
    <source>
        <dbReference type="Google" id="ProtNLM"/>
    </source>
</evidence>
<feature type="compositionally biased region" description="Low complexity" evidence="1">
    <location>
        <begin position="284"/>
        <end position="307"/>
    </location>
</feature>
<feature type="compositionally biased region" description="Basic and acidic residues" evidence="1">
    <location>
        <begin position="379"/>
        <end position="413"/>
    </location>
</feature>
<evidence type="ECO:0000313" key="2">
    <source>
        <dbReference type="EMBL" id="ODH25825.1"/>
    </source>
</evidence>